<evidence type="ECO:0000313" key="2">
    <source>
        <dbReference type="Proteomes" id="UP001162501"/>
    </source>
</evidence>
<reference evidence="1" key="1">
    <citation type="submission" date="2023-05" db="EMBL/GenBank/DDBJ databases">
        <authorList>
            <consortium name="ELIXIR-Norway"/>
        </authorList>
    </citation>
    <scope>NUCLEOTIDE SEQUENCE</scope>
</reference>
<organism evidence="1 2">
    <name type="scientific">Rangifer tarandus platyrhynchus</name>
    <name type="common">Svalbard reindeer</name>
    <dbReference type="NCBI Taxonomy" id="3082113"/>
    <lineage>
        <taxon>Eukaryota</taxon>
        <taxon>Metazoa</taxon>
        <taxon>Chordata</taxon>
        <taxon>Craniata</taxon>
        <taxon>Vertebrata</taxon>
        <taxon>Euteleostomi</taxon>
        <taxon>Mammalia</taxon>
        <taxon>Eutheria</taxon>
        <taxon>Laurasiatheria</taxon>
        <taxon>Artiodactyla</taxon>
        <taxon>Ruminantia</taxon>
        <taxon>Pecora</taxon>
        <taxon>Cervidae</taxon>
        <taxon>Odocoileinae</taxon>
        <taxon>Rangifer</taxon>
    </lineage>
</organism>
<name>A0ACB0DWR6_RANTA</name>
<accession>A0ACB0DWR6</accession>
<sequence>MEVSVTLEISTLLAAWIWACTENVRVKVSCSMDWVMVSVSPCAYRNWYIFADELYLGSGCPMTRIQTYVYDFIYPAYECGIRIKIVSEEALLLQTERHFNPRHTRYGPQKTPLECSASRRVQKSVWLMPVSTENEIKLDPSPFIADFKTTPEELGLLNSSQTDPILNLKLPPRPQMASQEVDRIEPGAACAGDAPRSQGGAAGEDSSAYRPLGRSQNHPEVLQVLGAVQILNAAVILALGGFIHSLQNFPQPSDYLFFSIVHTGFYIWGAIFFLVSGILAVSAGKKPTKTLLETSFGMHISSAAIAIVGTVYLSMNLYALELLLNGCQLSQPPDLCIYMEASSTGLVSLMLVLVLLELCIACSVAVLWLKANCCHLRKAISSFPDPGESRMPPNESKEIQS</sequence>
<protein>
    <submittedName>
        <fullName evidence="1">Uncharacterized protein</fullName>
    </submittedName>
</protein>
<dbReference type="EMBL" id="OX596094">
    <property type="protein sequence ID" value="CAI9692541.1"/>
    <property type="molecule type" value="Genomic_DNA"/>
</dbReference>
<proteinExistence type="predicted"/>
<dbReference type="Proteomes" id="UP001162501">
    <property type="component" value="Chromosome 10"/>
</dbReference>
<gene>
    <name evidence="1" type="ORF">MRATA1EN3_LOCUS3754</name>
</gene>
<evidence type="ECO:0000313" key="1">
    <source>
        <dbReference type="EMBL" id="CAI9692541.1"/>
    </source>
</evidence>